<comment type="caution">
    <text evidence="1">The sequence shown here is derived from an EMBL/GenBank/DDBJ whole genome shotgun (WGS) entry which is preliminary data.</text>
</comment>
<protein>
    <submittedName>
        <fullName evidence="1">Uncharacterized protein</fullName>
    </submittedName>
</protein>
<dbReference type="AlphaFoldDB" id="A0AB74ER07"/>
<dbReference type="Proteomes" id="UP000182484">
    <property type="component" value="Unassembled WGS sequence"/>
</dbReference>
<evidence type="ECO:0000313" key="2">
    <source>
        <dbReference type="Proteomes" id="UP000182484"/>
    </source>
</evidence>
<organism evidence="1 2">
    <name type="scientific">Neisseria gonorrhoeae</name>
    <dbReference type="NCBI Taxonomy" id="485"/>
    <lineage>
        <taxon>Bacteria</taxon>
        <taxon>Pseudomonadati</taxon>
        <taxon>Pseudomonadota</taxon>
        <taxon>Betaproteobacteria</taxon>
        <taxon>Neisseriales</taxon>
        <taxon>Neisseriaceae</taxon>
        <taxon>Neisseria</taxon>
    </lineage>
</organism>
<proteinExistence type="predicted"/>
<accession>A0AB74ER07</accession>
<evidence type="ECO:0000313" key="1">
    <source>
        <dbReference type="EMBL" id="SCW13809.1"/>
    </source>
</evidence>
<reference evidence="1 2" key="1">
    <citation type="submission" date="2016-09" db="EMBL/GenBank/DDBJ databases">
        <authorList>
            <person name="Kumanski S."/>
            <person name="Beatrice B."/>
        </authorList>
    </citation>
    <scope>NUCLEOTIDE SEQUENCE [LARGE SCALE GENOMIC DNA]</scope>
    <source>
        <strain evidence="1">Mankind</strain>
    </source>
</reference>
<name>A0AB74ER07_NEIGO</name>
<gene>
    <name evidence="1" type="ORF">ESCNG_320010</name>
</gene>
<sequence length="29" mass="3378">MAYLDTQLILIVEKALAQLKEWNNMARSN</sequence>
<dbReference type="EMBL" id="FMTB01000026">
    <property type="protein sequence ID" value="SCW13809.1"/>
    <property type="molecule type" value="Genomic_DNA"/>
</dbReference>